<sequence>MWGEAILTANTTLNRVPHKRKDKTPYQSWKGKKPTYRYLKVWGCLAKVEVPKPKQVKIGPKTVDCIFIGYANNSSAYHFLVYKSEIPDIHESTIMESRNVELF</sequence>
<dbReference type="Pfam" id="PF25597">
    <property type="entry name" value="SH3_retrovirus"/>
    <property type="match status" value="1"/>
</dbReference>
<dbReference type="PANTHER" id="PTHR42648:SF20">
    <property type="entry name" value="RNA-DIRECTED DNA POLYMERASE"/>
    <property type="match status" value="1"/>
</dbReference>
<comment type="caution">
    <text evidence="2">The sequence shown here is derived from an EMBL/GenBank/DDBJ whole genome shotgun (WGS) entry which is preliminary data.</text>
</comment>
<accession>A0AAE1SGJ6</accession>
<keyword evidence="3" id="KW-1185">Reference proteome</keyword>
<reference evidence="2" key="1">
    <citation type="submission" date="2023-12" db="EMBL/GenBank/DDBJ databases">
        <title>Genome assembly of Anisodus tanguticus.</title>
        <authorList>
            <person name="Wang Y.-J."/>
        </authorList>
    </citation>
    <scope>NUCLEOTIDE SEQUENCE</scope>
    <source>
        <strain evidence="2">KB-2021</strain>
        <tissue evidence="2">Leaf</tissue>
    </source>
</reference>
<protein>
    <recommendedName>
        <fullName evidence="1">Retroviral polymerase SH3-like domain-containing protein</fullName>
    </recommendedName>
</protein>
<dbReference type="EMBL" id="JAVYJV010000005">
    <property type="protein sequence ID" value="KAK4370603.1"/>
    <property type="molecule type" value="Genomic_DNA"/>
</dbReference>
<gene>
    <name evidence="2" type="ORF">RND71_010078</name>
</gene>
<dbReference type="PANTHER" id="PTHR42648">
    <property type="entry name" value="TRANSPOSASE, PUTATIVE-RELATED"/>
    <property type="match status" value="1"/>
</dbReference>
<name>A0AAE1SGJ6_9SOLA</name>
<evidence type="ECO:0000313" key="3">
    <source>
        <dbReference type="Proteomes" id="UP001291623"/>
    </source>
</evidence>
<organism evidence="2 3">
    <name type="scientific">Anisodus tanguticus</name>
    <dbReference type="NCBI Taxonomy" id="243964"/>
    <lineage>
        <taxon>Eukaryota</taxon>
        <taxon>Viridiplantae</taxon>
        <taxon>Streptophyta</taxon>
        <taxon>Embryophyta</taxon>
        <taxon>Tracheophyta</taxon>
        <taxon>Spermatophyta</taxon>
        <taxon>Magnoliopsida</taxon>
        <taxon>eudicotyledons</taxon>
        <taxon>Gunneridae</taxon>
        <taxon>Pentapetalae</taxon>
        <taxon>asterids</taxon>
        <taxon>lamiids</taxon>
        <taxon>Solanales</taxon>
        <taxon>Solanaceae</taxon>
        <taxon>Solanoideae</taxon>
        <taxon>Hyoscyameae</taxon>
        <taxon>Anisodus</taxon>
    </lineage>
</organism>
<dbReference type="InterPro" id="IPR057670">
    <property type="entry name" value="SH3_retrovirus"/>
</dbReference>
<feature type="domain" description="Retroviral polymerase SH3-like" evidence="1">
    <location>
        <begin position="44"/>
        <end position="101"/>
    </location>
</feature>
<dbReference type="Proteomes" id="UP001291623">
    <property type="component" value="Unassembled WGS sequence"/>
</dbReference>
<proteinExistence type="predicted"/>
<dbReference type="AlphaFoldDB" id="A0AAE1SGJ6"/>
<evidence type="ECO:0000313" key="2">
    <source>
        <dbReference type="EMBL" id="KAK4370603.1"/>
    </source>
</evidence>
<evidence type="ECO:0000259" key="1">
    <source>
        <dbReference type="Pfam" id="PF25597"/>
    </source>
</evidence>
<dbReference type="InterPro" id="IPR039537">
    <property type="entry name" value="Retrotran_Ty1/copia-like"/>
</dbReference>